<dbReference type="InterPro" id="IPR001770">
    <property type="entry name" value="G-protein_gamma"/>
</dbReference>
<organism evidence="12 13">
    <name type="scientific">Scleropages formosus</name>
    <name type="common">Asian bonytongue</name>
    <name type="synonym">Osteoglossum formosum</name>
    <dbReference type="NCBI Taxonomy" id="113540"/>
    <lineage>
        <taxon>Eukaryota</taxon>
        <taxon>Metazoa</taxon>
        <taxon>Chordata</taxon>
        <taxon>Craniata</taxon>
        <taxon>Vertebrata</taxon>
        <taxon>Euteleostomi</taxon>
        <taxon>Actinopterygii</taxon>
        <taxon>Neopterygii</taxon>
        <taxon>Teleostei</taxon>
        <taxon>Osteoglossocephala</taxon>
        <taxon>Osteoglossomorpha</taxon>
        <taxon>Osteoglossiformes</taxon>
        <taxon>Osteoglossidae</taxon>
        <taxon>Scleropages</taxon>
    </lineage>
</organism>
<evidence type="ECO:0000256" key="8">
    <source>
        <dbReference type="ARBA" id="ARBA00023289"/>
    </source>
</evidence>
<comment type="function">
    <text evidence="9">Guanine nucleotide-binding proteins (G proteins) are involved as a modulator or transducer in various transmembrane signaling systems. The beta and gamma chains are required for the GTPase activity, for replacement of GDP by GTP, and for G protein-effector interaction.</text>
</comment>
<protein>
    <recommendedName>
        <fullName evidence="9">Guanine nucleotide-binding protein subunit gamma</fullName>
    </recommendedName>
</protein>
<feature type="domain" description="G protein gamma" evidence="11">
    <location>
        <begin position="65"/>
        <end position="127"/>
    </location>
</feature>
<proteinExistence type="inferred from homology"/>
<sequence>MGALCPVLPGWAPARYDPTRDKRFQSCHLNFKATVQRRYTKRSIKNRRGSTALLNASPPIQQGRMARDMSDKEILKMELDQLQKEVKIERMPVSVTAKELSDWVEGQVGEDPLVKGIPEDKNPYKEK</sequence>
<keyword evidence="6 9" id="KW-0807">Transducer</keyword>
<dbReference type="InterPro" id="IPR036284">
    <property type="entry name" value="GGL_sf"/>
</dbReference>
<dbReference type="FunFam" id="4.10.260.10:FF:000001">
    <property type="entry name" value="Guanine nucleotide-binding protein subunit gamma"/>
    <property type="match status" value="1"/>
</dbReference>
<gene>
    <name evidence="12" type="ORF">Z043_120710</name>
</gene>
<dbReference type="SMART" id="SM01224">
    <property type="entry name" value="G_gamma"/>
    <property type="match status" value="1"/>
</dbReference>
<dbReference type="Proteomes" id="UP000034805">
    <property type="component" value="Unassembled WGS sequence"/>
</dbReference>
<dbReference type="GO" id="GO:0007186">
    <property type="term" value="P:G protein-coupled receptor signaling pathway"/>
    <property type="evidence" value="ECO:0007669"/>
    <property type="project" value="InterPro"/>
</dbReference>
<dbReference type="PROSITE" id="PS50058">
    <property type="entry name" value="G_PROTEIN_GAMMA"/>
    <property type="match status" value="1"/>
</dbReference>
<evidence type="ECO:0000256" key="1">
    <source>
        <dbReference type="ARBA" id="ARBA00004342"/>
    </source>
</evidence>
<dbReference type="PANTHER" id="PTHR13809">
    <property type="entry name" value="GUANINE NUCLEOTIDE-BINDING PROTEIN GAMMA SUBUNIT"/>
    <property type="match status" value="1"/>
</dbReference>
<comment type="similarity">
    <text evidence="2 9">Belongs to the G protein gamma family.</text>
</comment>
<feature type="non-terminal residue" evidence="12">
    <location>
        <position position="127"/>
    </location>
</feature>
<dbReference type="AlphaFoldDB" id="A0A0P7TK31"/>
<evidence type="ECO:0000259" key="11">
    <source>
        <dbReference type="PROSITE" id="PS50058"/>
    </source>
</evidence>
<dbReference type="InterPro" id="IPR015898">
    <property type="entry name" value="G-protein_gamma-like_dom"/>
</dbReference>
<evidence type="ECO:0000256" key="9">
    <source>
        <dbReference type="RuleBase" id="RU004973"/>
    </source>
</evidence>
<dbReference type="GO" id="GO:0005834">
    <property type="term" value="C:heterotrimeric G-protein complex"/>
    <property type="evidence" value="ECO:0007669"/>
    <property type="project" value="InterPro"/>
</dbReference>
<feature type="region of interest" description="Disordered" evidence="10">
    <location>
        <begin position="44"/>
        <end position="67"/>
    </location>
</feature>
<accession>A0A0P7TK31</accession>
<dbReference type="EMBL" id="JARO02009853">
    <property type="protein sequence ID" value="KPP61218.1"/>
    <property type="molecule type" value="Genomic_DNA"/>
</dbReference>
<evidence type="ECO:0000256" key="4">
    <source>
        <dbReference type="ARBA" id="ARBA00022481"/>
    </source>
</evidence>
<comment type="subunit">
    <text evidence="9">G proteins are composed of 3 units; alpha, beta and gamma.</text>
</comment>
<evidence type="ECO:0000256" key="10">
    <source>
        <dbReference type="SAM" id="MobiDB-lite"/>
    </source>
</evidence>
<reference evidence="12 13" key="1">
    <citation type="submission" date="2015-08" db="EMBL/GenBank/DDBJ databases">
        <title>The genome of the Asian arowana (Scleropages formosus).</title>
        <authorList>
            <person name="Tan M.H."/>
            <person name="Gan H.M."/>
            <person name="Croft L.J."/>
            <person name="Austin C.M."/>
        </authorList>
    </citation>
    <scope>NUCLEOTIDE SEQUENCE [LARGE SCALE GENOMIC DNA]</scope>
    <source>
        <strain evidence="12">Aro1</strain>
    </source>
</reference>
<dbReference type="CDD" id="cd00068">
    <property type="entry name" value="GGL"/>
    <property type="match status" value="1"/>
</dbReference>
<dbReference type="PRINTS" id="PR00321">
    <property type="entry name" value="GPROTEING"/>
</dbReference>
<dbReference type="SUPFAM" id="SSF48670">
    <property type="entry name" value="Transducin (heterotrimeric G protein), gamma chain"/>
    <property type="match status" value="1"/>
</dbReference>
<dbReference type="STRING" id="113540.ENSSFOP00015007516"/>
<keyword evidence="3 9" id="KW-1003">Cell membrane</keyword>
<keyword evidence="8" id="KW-0636">Prenylation</keyword>
<keyword evidence="5 9" id="KW-0472">Membrane</keyword>
<evidence type="ECO:0000256" key="5">
    <source>
        <dbReference type="ARBA" id="ARBA00023136"/>
    </source>
</evidence>
<dbReference type="GO" id="GO:0031681">
    <property type="term" value="F:G-protein beta-subunit binding"/>
    <property type="evidence" value="ECO:0007669"/>
    <property type="project" value="InterPro"/>
</dbReference>
<dbReference type="Pfam" id="PF00631">
    <property type="entry name" value="G-gamma"/>
    <property type="match status" value="1"/>
</dbReference>
<evidence type="ECO:0000313" key="12">
    <source>
        <dbReference type="EMBL" id="KPP61218.1"/>
    </source>
</evidence>
<keyword evidence="7 9" id="KW-0449">Lipoprotein</keyword>
<dbReference type="SMART" id="SM00224">
    <property type="entry name" value="GGL"/>
    <property type="match status" value="1"/>
</dbReference>
<dbReference type="Gene3D" id="4.10.260.10">
    <property type="entry name" value="Transducin (heterotrimeric G protein), gamma chain"/>
    <property type="match status" value="1"/>
</dbReference>
<keyword evidence="4" id="KW-0488">Methylation</keyword>
<comment type="subcellular location">
    <subcellularLocation>
        <location evidence="1 9">Cell membrane</location>
        <topology evidence="1 9">Lipid-anchor</topology>
        <orientation evidence="1 9">Cytoplasmic side</orientation>
    </subcellularLocation>
</comment>
<evidence type="ECO:0000313" key="13">
    <source>
        <dbReference type="Proteomes" id="UP000034805"/>
    </source>
</evidence>
<evidence type="ECO:0000256" key="2">
    <source>
        <dbReference type="ARBA" id="ARBA00007431"/>
    </source>
</evidence>
<evidence type="ECO:0000256" key="3">
    <source>
        <dbReference type="ARBA" id="ARBA00022475"/>
    </source>
</evidence>
<evidence type="ECO:0000256" key="7">
    <source>
        <dbReference type="ARBA" id="ARBA00023288"/>
    </source>
</evidence>
<evidence type="ECO:0000256" key="6">
    <source>
        <dbReference type="ARBA" id="ARBA00023224"/>
    </source>
</evidence>
<name>A0A0P7TK31_SCLFO</name>
<comment type="caution">
    <text evidence="12">The sequence shown here is derived from an EMBL/GenBank/DDBJ whole genome shotgun (WGS) entry which is preliminary data.</text>
</comment>